<dbReference type="EMBL" id="JAUSVL010000001">
    <property type="protein sequence ID" value="MDQ0288483.1"/>
    <property type="molecule type" value="Genomic_DNA"/>
</dbReference>
<dbReference type="GO" id="GO:0043190">
    <property type="term" value="C:ATP-binding cassette (ABC) transporter complex"/>
    <property type="evidence" value="ECO:0007669"/>
    <property type="project" value="TreeGrafter"/>
</dbReference>
<feature type="transmembrane region" description="Helical" evidence="6">
    <location>
        <begin position="12"/>
        <end position="33"/>
    </location>
</feature>
<evidence type="ECO:0000256" key="5">
    <source>
        <dbReference type="ARBA" id="ARBA00023136"/>
    </source>
</evidence>
<dbReference type="PANTHER" id="PTHR33529:SF2">
    <property type="entry name" value="LIPOPOLYSACCHARIDE EXPORT SYSTEM PERMEASE PROTEIN LPTG"/>
    <property type="match status" value="1"/>
</dbReference>
<organism evidence="7 8">
    <name type="scientific">Oligosphaera ethanolica</name>
    <dbReference type="NCBI Taxonomy" id="760260"/>
    <lineage>
        <taxon>Bacteria</taxon>
        <taxon>Pseudomonadati</taxon>
        <taxon>Lentisphaerota</taxon>
        <taxon>Oligosphaeria</taxon>
        <taxon>Oligosphaerales</taxon>
        <taxon>Oligosphaeraceae</taxon>
        <taxon>Oligosphaera</taxon>
    </lineage>
</organism>
<keyword evidence="2" id="KW-1003">Cell membrane</keyword>
<dbReference type="AlphaFoldDB" id="A0AAE3VDG1"/>
<evidence type="ECO:0000313" key="8">
    <source>
        <dbReference type="Proteomes" id="UP001238163"/>
    </source>
</evidence>
<gene>
    <name evidence="7" type="ORF">J3R75_000590</name>
</gene>
<feature type="transmembrane region" description="Helical" evidence="6">
    <location>
        <begin position="309"/>
        <end position="330"/>
    </location>
</feature>
<feature type="transmembrane region" description="Helical" evidence="6">
    <location>
        <begin position="98"/>
        <end position="120"/>
    </location>
</feature>
<name>A0AAE3VDG1_9BACT</name>
<keyword evidence="8" id="KW-1185">Reference proteome</keyword>
<feature type="transmembrane region" description="Helical" evidence="6">
    <location>
        <begin position="284"/>
        <end position="302"/>
    </location>
</feature>
<keyword evidence="4 6" id="KW-1133">Transmembrane helix</keyword>
<feature type="transmembrane region" description="Helical" evidence="6">
    <location>
        <begin position="53"/>
        <end position="77"/>
    </location>
</feature>
<evidence type="ECO:0000256" key="1">
    <source>
        <dbReference type="ARBA" id="ARBA00004651"/>
    </source>
</evidence>
<dbReference type="GO" id="GO:0015920">
    <property type="term" value="P:lipopolysaccharide transport"/>
    <property type="evidence" value="ECO:0007669"/>
    <property type="project" value="TreeGrafter"/>
</dbReference>
<dbReference type="RefSeq" id="WP_307259811.1">
    <property type="nucleotide sequence ID" value="NZ_JAUSVL010000001.1"/>
</dbReference>
<comment type="subcellular location">
    <subcellularLocation>
        <location evidence="1">Cell membrane</location>
        <topology evidence="1">Multi-pass membrane protein</topology>
    </subcellularLocation>
</comment>
<protein>
    <submittedName>
        <fullName evidence="7">Lipopolysaccharide export system permease protein</fullName>
    </submittedName>
</protein>
<feature type="transmembrane region" description="Helical" evidence="6">
    <location>
        <begin position="342"/>
        <end position="359"/>
    </location>
</feature>
<dbReference type="Pfam" id="PF03739">
    <property type="entry name" value="LptF_LptG"/>
    <property type="match status" value="1"/>
</dbReference>
<comment type="caution">
    <text evidence="7">The sequence shown here is derived from an EMBL/GenBank/DDBJ whole genome shotgun (WGS) entry which is preliminary data.</text>
</comment>
<evidence type="ECO:0000313" key="7">
    <source>
        <dbReference type="EMBL" id="MDQ0288483.1"/>
    </source>
</evidence>
<dbReference type="InterPro" id="IPR005495">
    <property type="entry name" value="LptG/LptF_permease"/>
</dbReference>
<dbReference type="Proteomes" id="UP001238163">
    <property type="component" value="Unassembled WGS sequence"/>
</dbReference>
<keyword evidence="3 6" id="KW-0812">Transmembrane</keyword>
<evidence type="ECO:0000256" key="2">
    <source>
        <dbReference type="ARBA" id="ARBA00022475"/>
    </source>
</evidence>
<evidence type="ECO:0000256" key="3">
    <source>
        <dbReference type="ARBA" id="ARBA00022692"/>
    </source>
</evidence>
<proteinExistence type="predicted"/>
<reference evidence="7" key="1">
    <citation type="submission" date="2023-07" db="EMBL/GenBank/DDBJ databases">
        <title>Genomic Encyclopedia of Type Strains, Phase IV (KMG-IV): sequencing the most valuable type-strain genomes for metagenomic binning, comparative biology and taxonomic classification.</title>
        <authorList>
            <person name="Goeker M."/>
        </authorList>
    </citation>
    <scope>NUCLEOTIDE SEQUENCE</scope>
    <source>
        <strain evidence="7">DSM 24202</strain>
    </source>
</reference>
<keyword evidence="5 6" id="KW-0472">Membrane</keyword>
<accession>A0AAE3VDG1</accession>
<dbReference type="PANTHER" id="PTHR33529">
    <property type="entry name" value="SLR0882 PROTEIN-RELATED"/>
    <property type="match status" value="1"/>
</dbReference>
<sequence length="365" mass="41103">MRILNRYIAKNMIVSMLMAVGILTFVMLSGQFFRAFDLISRGVSPWLLCRYLLYLVPDMLRFTLPLAMLVATVLVFSRMSADNELCAMKANGIGLWQIVAPGLVLSFVLSGLCVWLSLWVTPLCRYRAEQLRWSALASSPLALLEPGGFVNIFPQCPIRVGRRDGDELYDIHMFMLGKDGEKVQDITARRGRVVVHAEERMVYLELDDATVMDSQLAPAADAPRRFLAAKSIRLPMAYGLSQDRKSLSRKTKYMDGSMLVSQIRLEQEAGRDVTEHLLALQSRLSLALSPFSFLLLGLPFGIRSKRSELSVGLLLCVLLALGFYAFVLLADALADSRYHPQIIIWLPNFIYQLGGLWVIQRISRH</sequence>
<evidence type="ECO:0000256" key="4">
    <source>
        <dbReference type="ARBA" id="ARBA00022989"/>
    </source>
</evidence>
<evidence type="ECO:0000256" key="6">
    <source>
        <dbReference type="SAM" id="Phobius"/>
    </source>
</evidence>